<dbReference type="Proteomes" id="UP000290365">
    <property type="component" value="Chromosome"/>
</dbReference>
<gene>
    <name evidence="1" type="ORF">EPA93_35595</name>
</gene>
<protein>
    <recommendedName>
        <fullName evidence="3">Tetratricopeptide repeat protein</fullName>
    </recommendedName>
</protein>
<organism evidence="1 2">
    <name type="scientific">Ktedonosporobacter rubrisoli</name>
    <dbReference type="NCBI Taxonomy" id="2509675"/>
    <lineage>
        <taxon>Bacteria</taxon>
        <taxon>Bacillati</taxon>
        <taxon>Chloroflexota</taxon>
        <taxon>Ktedonobacteria</taxon>
        <taxon>Ktedonobacterales</taxon>
        <taxon>Ktedonosporobacteraceae</taxon>
        <taxon>Ktedonosporobacter</taxon>
    </lineage>
</organism>
<dbReference type="KEGG" id="kbs:EPA93_35595"/>
<reference evidence="1 2" key="1">
    <citation type="submission" date="2019-01" db="EMBL/GenBank/DDBJ databases">
        <title>Ktedonosporobacter rubrisoli SCAWS-G2.</title>
        <authorList>
            <person name="Huang Y."/>
            <person name="Yan B."/>
        </authorList>
    </citation>
    <scope>NUCLEOTIDE SEQUENCE [LARGE SCALE GENOMIC DNA]</scope>
    <source>
        <strain evidence="1 2">SCAWS-G2</strain>
    </source>
</reference>
<evidence type="ECO:0008006" key="3">
    <source>
        <dbReference type="Google" id="ProtNLM"/>
    </source>
</evidence>
<dbReference type="RefSeq" id="WP_129892072.1">
    <property type="nucleotide sequence ID" value="NZ_CP035758.1"/>
</dbReference>
<keyword evidence="2" id="KW-1185">Reference proteome</keyword>
<name>A0A4P6K067_KTERU</name>
<dbReference type="EMBL" id="CP035758">
    <property type="protein sequence ID" value="QBD81010.1"/>
    <property type="molecule type" value="Genomic_DNA"/>
</dbReference>
<evidence type="ECO:0000313" key="1">
    <source>
        <dbReference type="EMBL" id="QBD81010.1"/>
    </source>
</evidence>
<dbReference type="AlphaFoldDB" id="A0A4P6K067"/>
<accession>A0A4P6K067</accession>
<evidence type="ECO:0000313" key="2">
    <source>
        <dbReference type="Proteomes" id="UP000290365"/>
    </source>
</evidence>
<proteinExistence type="predicted"/>
<sequence length="369" mass="42355">MDAPDSVERRMVLARLLQIPPALLALDWRFMAYQDNGVKQESPFADMFQLVEEDSYDFYDDLLAVGWESTYKGGSPQTAARISKRLQKLEQLSLHAPSIEREAWFSLLCRFYQLSTRFARDRIDTAVALNHSQKAIDLASELKDNELIASSHFRRIRVYLDLYEFADKLPGEQAKAAHYLDLARFDANTALEYAGQVRNPLKSNIYLIAAEVNSLYAIDNRKLQDLCDAWQRKVANMVYRDKGKYEDDGTFLKTNITAVHHERAKTLMRFKQRKGALKEARNELNTAWKTLTPDLMIWRVNLHITEAKLNLLERDIEGSAQAGLEAYKIASVMQTRNEVEKVKNLYLDLQTSAPNNGHVCNLGLQLHII</sequence>